<accession>A0AAW7X9B2</accession>
<dbReference type="EMBL" id="JAUOPB010000008">
    <property type="protein sequence ID" value="MDO6423103.1"/>
    <property type="molecule type" value="Genomic_DNA"/>
</dbReference>
<dbReference type="Pfam" id="PF07793">
    <property type="entry name" value="DUF1631"/>
    <property type="match status" value="1"/>
</dbReference>
<dbReference type="InterPro" id="IPR012434">
    <property type="entry name" value="DUF1631"/>
</dbReference>
<evidence type="ECO:0000256" key="1">
    <source>
        <dbReference type="SAM" id="MobiDB-lite"/>
    </source>
</evidence>
<evidence type="ECO:0000313" key="2">
    <source>
        <dbReference type="EMBL" id="MDO6423103.1"/>
    </source>
</evidence>
<proteinExistence type="predicted"/>
<dbReference type="RefSeq" id="WP_280946058.1">
    <property type="nucleotide sequence ID" value="NZ_CP123764.1"/>
</dbReference>
<dbReference type="AlphaFoldDB" id="A0AAW7X9B2"/>
<protein>
    <submittedName>
        <fullName evidence="2">DUF1631 domain-containing protein</fullName>
    </submittedName>
</protein>
<dbReference type="Proteomes" id="UP001169760">
    <property type="component" value="Unassembled WGS sequence"/>
</dbReference>
<organism evidence="2 3">
    <name type="scientific">Saccharophagus degradans</name>
    <dbReference type="NCBI Taxonomy" id="86304"/>
    <lineage>
        <taxon>Bacteria</taxon>
        <taxon>Pseudomonadati</taxon>
        <taxon>Pseudomonadota</taxon>
        <taxon>Gammaproteobacteria</taxon>
        <taxon>Cellvibrionales</taxon>
        <taxon>Cellvibrionaceae</taxon>
        <taxon>Saccharophagus</taxon>
    </lineage>
</organism>
<sequence>MAPNNQRPGIHEVQRSSARPRVAPPRVLDHIQNIALDNAVQLLDHMFSAADDLFYDLSKRASTNNEENLYFESMREIRIKKQGVANEFLRALTNEFNDLVTGQSQAKLNRTDGDITSGSLSIVEGDDLEIELALNNMTGRTREIYKEELYELAIRLDHLLLQVTVNENTNPLDPQQVGQAFISACLKQLNVGIKIRLILFKLFEKHVLKQLGHIYTDANQVLIDSGILPKVPRNLNKGESGGHSASAQPEAPEANPQAQQHANAEAQRVSAPQINFTLDINSLNTLMSAARASQANMFATTGQNSGSNYTYYLYSSNPGPAMAAMELSSLLTKSQPVIDRQLTTRKPTNVVSDVVNQLLSKRDPKAPQALDQTSEDVINLVAMFFDNILEDDNLPIAIQSLICRLQIPVLKVALRDQNFLTNSEHPARKLINTITEAGLGLDESKPLERDPLYRKIVDGVQTVNRLFKVDTCVFTEVNNDIEEMVKKEASRARVVEKRTTQAEAGKNRIKLARAAAQSALYDKMRDATLPDVVSSFLTNTWLQVLIITYLKHGQGSSDWIEMEQLVADVIWLCKQHTDERSRQRKTRLQPDILQRIETGLAAAIDAEDTRQQKIAEIERAVVALDSAPAEKLHYRTLDEQQRITLGKTANEEKAWEDMSALERQQSKYQELSSKYYQIAKNIPEGTWLNYFDEETGRQLRCKLSAKLDSDSYIFVNRLGLKALEKSRRQFAYDMQFNKAKTLDVRPIFERVMESVVSRLKQAA</sequence>
<gene>
    <name evidence="2" type="ORF">Q4521_11520</name>
</gene>
<reference evidence="2" key="1">
    <citation type="submission" date="2023-07" db="EMBL/GenBank/DDBJ databases">
        <title>Genome content predicts the carbon catabolic preferences of heterotrophic bacteria.</title>
        <authorList>
            <person name="Gralka M."/>
        </authorList>
    </citation>
    <scope>NUCLEOTIDE SEQUENCE</scope>
    <source>
        <strain evidence="2">I3M17_2</strain>
    </source>
</reference>
<evidence type="ECO:0000313" key="3">
    <source>
        <dbReference type="Proteomes" id="UP001169760"/>
    </source>
</evidence>
<comment type="caution">
    <text evidence="2">The sequence shown here is derived from an EMBL/GenBank/DDBJ whole genome shotgun (WGS) entry which is preliminary data.</text>
</comment>
<feature type="compositionally biased region" description="Low complexity" evidence="1">
    <location>
        <begin position="243"/>
        <end position="266"/>
    </location>
</feature>
<feature type="region of interest" description="Disordered" evidence="1">
    <location>
        <begin position="1"/>
        <end position="22"/>
    </location>
</feature>
<feature type="region of interest" description="Disordered" evidence="1">
    <location>
        <begin position="233"/>
        <end position="266"/>
    </location>
</feature>
<name>A0AAW7X9B2_9GAMM</name>